<dbReference type="EMBL" id="CP002343">
    <property type="protein sequence ID" value="ADU48218.1"/>
    <property type="molecule type" value="Genomic_DNA"/>
</dbReference>
<dbReference type="KEGG" id="ica:Intca_1705"/>
<dbReference type="PANTHER" id="PTHR43575:SF1">
    <property type="entry name" value="PROTEIN ABCI7, CHLOROPLASTIC"/>
    <property type="match status" value="1"/>
</dbReference>
<dbReference type="RefSeq" id="WP_013492533.1">
    <property type="nucleotide sequence ID" value="NC_014830.1"/>
</dbReference>
<dbReference type="InterPro" id="IPR011542">
    <property type="entry name" value="SUF_FeS_clus_asmbl_SufD"/>
</dbReference>
<name>E6SA08_INTC7</name>
<dbReference type="InterPro" id="IPR055346">
    <property type="entry name" value="Fe-S_cluster_assembly_SufBD"/>
</dbReference>
<evidence type="ECO:0000259" key="3">
    <source>
        <dbReference type="Pfam" id="PF01458"/>
    </source>
</evidence>
<proteinExistence type="inferred from homology"/>
<organism evidence="4 5">
    <name type="scientific">Intrasporangium calvum (strain ATCC 23552 / DSM 43043 / JCM 3097 / NBRC 12989 / NCIMB 10167 / NRRL B-3866 / 7 KIP)</name>
    <dbReference type="NCBI Taxonomy" id="710696"/>
    <lineage>
        <taxon>Bacteria</taxon>
        <taxon>Bacillati</taxon>
        <taxon>Actinomycetota</taxon>
        <taxon>Actinomycetes</taxon>
        <taxon>Micrococcales</taxon>
        <taxon>Intrasporangiaceae</taxon>
        <taxon>Intrasporangium</taxon>
    </lineage>
</organism>
<dbReference type="InterPro" id="IPR037284">
    <property type="entry name" value="SUF_FeS_clus_asmbl_SufBD_sf"/>
</dbReference>
<gene>
    <name evidence="4" type="ordered locus">Intca_1705</name>
</gene>
<evidence type="ECO:0000313" key="5">
    <source>
        <dbReference type="Proteomes" id="UP000008914"/>
    </source>
</evidence>
<dbReference type="PANTHER" id="PTHR43575">
    <property type="entry name" value="PROTEIN ABCI7, CHLOROPLASTIC"/>
    <property type="match status" value="1"/>
</dbReference>
<comment type="similarity">
    <text evidence="1">Belongs to the iron-sulfur cluster assembly SufBD family.</text>
</comment>
<feature type="region of interest" description="Disordered" evidence="2">
    <location>
        <begin position="403"/>
        <end position="432"/>
    </location>
</feature>
<dbReference type="AlphaFoldDB" id="E6SA08"/>
<keyword evidence="5" id="KW-1185">Reference proteome</keyword>
<protein>
    <submittedName>
        <fullName evidence="4">Iron-regulated ABC transporter permease protein SufD</fullName>
    </submittedName>
</protein>
<dbReference type="SUPFAM" id="SSF101960">
    <property type="entry name" value="Stabilizer of iron transporter SufD"/>
    <property type="match status" value="1"/>
</dbReference>
<evidence type="ECO:0000256" key="1">
    <source>
        <dbReference type="ARBA" id="ARBA00043967"/>
    </source>
</evidence>
<dbReference type="GO" id="GO:0016226">
    <property type="term" value="P:iron-sulfur cluster assembly"/>
    <property type="evidence" value="ECO:0007669"/>
    <property type="project" value="InterPro"/>
</dbReference>
<dbReference type="NCBIfam" id="TIGR01981">
    <property type="entry name" value="sufD"/>
    <property type="match status" value="1"/>
</dbReference>
<feature type="compositionally biased region" description="Low complexity" evidence="2">
    <location>
        <begin position="403"/>
        <end position="422"/>
    </location>
</feature>
<dbReference type="STRING" id="710696.Intca_1705"/>
<reference evidence="4 5" key="1">
    <citation type="journal article" date="2010" name="Stand. Genomic Sci.">
        <title>Complete genome sequence of Intrasporangium calvum type strain (7 KIP).</title>
        <authorList>
            <person name="Del Rio T.G."/>
            <person name="Chertkov O."/>
            <person name="Yasawong M."/>
            <person name="Lucas S."/>
            <person name="Deshpande S."/>
            <person name="Cheng J.F."/>
            <person name="Detter C."/>
            <person name="Tapia R."/>
            <person name="Han C."/>
            <person name="Goodwin L."/>
            <person name="Pitluck S."/>
            <person name="Liolios K."/>
            <person name="Ivanova N."/>
            <person name="Mavromatis K."/>
            <person name="Pati A."/>
            <person name="Chen A."/>
            <person name="Palaniappan K."/>
            <person name="Land M."/>
            <person name="Hauser L."/>
            <person name="Chang Y.J."/>
            <person name="Jeffries C.D."/>
            <person name="Rohde M."/>
            <person name="Pukall R."/>
            <person name="Sikorski J."/>
            <person name="Goker M."/>
            <person name="Woyke T."/>
            <person name="Bristow J."/>
            <person name="Eisen J.A."/>
            <person name="Markowitz V."/>
            <person name="Hugenholtz P."/>
            <person name="Kyrpides N.C."/>
            <person name="Klenk H.P."/>
            <person name="Lapidus A."/>
        </authorList>
    </citation>
    <scope>NUCLEOTIDE SEQUENCE [LARGE SCALE GENOMIC DNA]</scope>
    <source>
        <strain evidence="5">ATCC 23552 / DSM 43043 / JCM 3097 / NBRC 12989 / 7 KIP</strain>
    </source>
</reference>
<accession>E6SA08</accession>
<dbReference type="OrthoDB" id="9803529at2"/>
<dbReference type="Pfam" id="PF01458">
    <property type="entry name" value="SUFBD_core"/>
    <property type="match status" value="1"/>
</dbReference>
<sequence>MSVADTLAESADAIAQGTGTTHVDPAAARGFVPEQSRAERTASFDLADFAVPKGREEEWRFTPVKKLAALLAEGSSPALDWTLDLPEGVTTSTITAEAARGLGILPPQDRAAAVAAAGAQEVLLVDIAPEAELTQPVRLLLDGTGTDGAVAHAHLVIRAGHHSRATVVIDHQGRGQLTELVSVLTEDASDLTVVAGQRWADDAIHLAQHDALVGRDSRYRHISVTLGGEVVRLNANVRYAGPGGDATLLGVYFADSGQHLEHRSFVDHNTAHCKSLVTYKGALQGGTARTVWVGDALIRAAAEGTDTYELNRNLILTEGARADSVPNLEIETGEIKGAGHASATGRFDDLQLFYLQARGIPEEEAKRLVVRGFFADVVREIPLPDLRDEVSAAIEAELAATAYAAPTTAPSGPTPDAAPSTTDHSLDRTKEN</sequence>
<dbReference type="InterPro" id="IPR000825">
    <property type="entry name" value="SUF_FeS_clus_asmbl_SufBD_core"/>
</dbReference>
<evidence type="ECO:0000313" key="4">
    <source>
        <dbReference type="EMBL" id="ADU48218.1"/>
    </source>
</evidence>
<dbReference type="HOGENOM" id="CLU_026231_6_0_11"/>
<evidence type="ECO:0000256" key="2">
    <source>
        <dbReference type="SAM" id="MobiDB-lite"/>
    </source>
</evidence>
<feature type="domain" description="SUF system FeS cluster assembly SufBD core" evidence="3">
    <location>
        <begin position="147"/>
        <end position="373"/>
    </location>
</feature>
<dbReference type="Proteomes" id="UP000008914">
    <property type="component" value="Chromosome"/>
</dbReference>
<dbReference type="eggNOG" id="COG0719">
    <property type="taxonomic scope" value="Bacteria"/>
</dbReference>